<dbReference type="InterPro" id="IPR001387">
    <property type="entry name" value="Cro/C1-type_HTH"/>
</dbReference>
<dbReference type="InterPro" id="IPR010982">
    <property type="entry name" value="Lambda_DNA-bd_dom_sf"/>
</dbReference>
<dbReference type="Gene3D" id="1.10.260.40">
    <property type="entry name" value="lambda repressor-like DNA-binding domains"/>
    <property type="match status" value="1"/>
</dbReference>
<evidence type="ECO:0000259" key="1">
    <source>
        <dbReference type="PROSITE" id="PS50943"/>
    </source>
</evidence>
<keyword evidence="3" id="KW-1185">Reference proteome</keyword>
<gene>
    <name evidence="2" type="ORF">M0638_27980</name>
</gene>
<accession>A0A9X1YDK1</accession>
<dbReference type="CDD" id="cd00093">
    <property type="entry name" value="HTH_XRE"/>
    <property type="match status" value="1"/>
</dbReference>
<dbReference type="GO" id="GO:0003677">
    <property type="term" value="F:DNA binding"/>
    <property type="evidence" value="ECO:0007669"/>
    <property type="project" value="InterPro"/>
</dbReference>
<protein>
    <submittedName>
        <fullName evidence="2">Helix-turn-helix transcriptional regulator</fullName>
    </submittedName>
</protein>
<organism evidence="2 3">
    <name type="scientific">Roseomonas acroporae</name>
    <dbReference type="NCBI Taxonomy" id="2937791"/>
    <lineage>
        <taxon>Bacteria</taxon>
        <taxon>Pseudomonadati</taxon>
        <taxon>Pseudomonadota</taxon>
        <taxon>Alphaproteobacteria</taxon>
        <taxon>Acetobacterales</taxon>
        <taxon>Roseomonadaceae</taxon>
        <taxon>Roseomonas</taxon>
    </lineage>
</organism>
<dbReference type="PROSITE" id="PS50943">
    <property type="entry name" value="HTH_CROC1"/>
    <property type="match status" value="1"/>
</dbReference>
<evidence type="ECO:0000313" key="2">
    <source>
        <dbReference type="EMBL" id="MCK8788193.1"/>
    </source>
</evidence>
<dbReference type="RefSeq" id="WP_248670234.1">
    <property type="nucleotide sequence ID" value="NZ_JALPRX010000209.1"/>
</dbReference>
<comment type="caution">
    <text evidence="2">The sequence shown here is derived from an EMBL/GenBank/DDBJ whole genome shotgun (WGS) entry which is preliminary data.</text>
</comment>
<dbReference type="AlphaFoldDB" id="A0A9X1YDK1"/>
<dbReference type="SUPFAM" id="SSF47413">
    <property type="entry name" value="lambda repressor-like DNA-binding domains"/>
    <property type="match status" value="1"/>
</dbReference>
<dbReference type="Pfam" id="PF01381">
    <property type="entry name" value="HTH_3"/>
    <property type="match status" value="1"/>
</dbReference>
<proteinExistence type="predicted"/>
<feature type="domain" description="HTH cro/C1-type" evidence="1">
    <location>
        <begin position="19"/>
        <end position="73"/>
    </location>
</feature>
<dbReference type="EMBL" id="JALPRX010000209">
    <property type="protein sequence ID" value="MCK8788193.1"/>
    <property type="molecule type" value="Genomic_DNA"/>
</dbReference>
<sequence length="110" mass="12395">MPQPILPQSEFQIDAGRRLRRLIDLLGLSQVEAGEIMGVSKHVIRNWLAGDNPPQPYPMYRLCRAKGLDFNYVFLGDWSSLPGRYAQVLEKEALANLEAAEDVEPQQAES</sequence>
<dbReference type="SMART" id="SM00530">
    <property type="entry name" value="HTH_XRE"/>
    <property type="match status" value="1"/>
</dbReference>
<reference evidence="2" key="1">
    <citation type="submission" date="2022-04" db="EMBL/GenBank/DDBJ databases">
        <title>Roseomonas acroporae sp. nov., isolated from coral Acropora digitifera.</title>
        <authorList>
            <person name="Sun H."/>
        </authorList>
    </citation>
    <scope>NUCLEOTIDE SEQUENCE</scope>
    <source>
        <strain evidence="2">NAR14</strain>
    </source>
</reference>
<evidence type="ECO:0000313" key="3">
    <source>
        <dbReference type="Proteomes" id="UP001139516"/>
    </source>
</evidence>
<dbReference type="Proteomes" id="UP001139516">
    <property type="component" value="Unassembled WGS sequence"/>
</dbReference>
<name>A0A9X1YDK1_9PROT</name>